<gene>
    <name evidence="1" type="ORF">SAMN05444001_12221</name>
</gene>
<reference evidence="1 2" key="1">
    <citation type="submission" date="2016-10" db="EMBL/GenBank/DDBJ databases">
        <authorList>
            <person name="Varghese N."/>
            <person name="Submissions S."/>
        </authorList>
    </citation>
    <scope>NUCLEOTIDE SEQUENCE [LARGE SCALE GENOMIC DNA]</scope>
    <source>
        <strain evidence="1 2">DSM 29073</strain>
    </source>
</reference>
<accession>A0A8G2BYR8</accession>
<dbReference type="RefSeq" id="WP_103984281.1">
    <property type="nucleotide sequence ID" value="NZ_FNVS01000022.1"/>
</dbReference>
<evidence type="ECO:0000313" key="1">
    <source>
        <dbReference type="EMBL" id="SEG23080.1"/>
    </source>
</evidence>
<dbReference type="EMBL" id="FNVS01000022">
    <property type="protein sequence ID" value="SEG23080.1"/>
    <property type="molecule type" value="Genomic_DNA"/>
</dbReference>
<proteinExistence type="predicted"/>
<sequence>MNKHWFTLYGDTFLWLKDNTGLVYNAGNKKRFLFPVSDKIKEICHQLLETENLYTVGLTDEAINDDEINQWIHSLIDMQAGYLSLNVEFNKRPVSLKPILKVQDNRKYYEEQQKLGFKGKILQNLHELTFYMNGSEQGNDEYFKQAIYPVRSNVPHLQTMK</sequence>
<name>A0A8G2BYR8_9BACT</name>
<evidence type="ECO:0000313" key="2">
    <source>
        <dbReference type="Proteomes" id="UP000236725"/>
    </source>
</evidence>
<organism evidence="1 2">
    <name type="scientific">Parabacteroides chinchillae</name>
    <dbReference type="NCBI Taxonomy" id="871327"/>
    <lineage>
        <taxon>Bacteria</taxon>
        <taxon>Pseudomonadati</taxon>
        <taxon>Bacteroidota</taxon>
        <taxon>Bacteroidia</taxon>
        <taxon>Bacteroidales</taxon>
        <taxon>Tannerellaceae</taxon>
        <taxon>Parabacteroides</taxon>
    </lineage>
</organism>
<keyword evidence="2" id="KW-1185">Reference proteome</keyword>
<dbReference type="Proteomes" id="UP000236725">
    <property type="component" value="Unassembled WGS sequence"/>
</dbReference>
<dbReference type="AlphaFoldDB" id="A0A8G2BYR8"/>
<comment type="caution">
    <text evidence="1">The sequence shown here is derived from an EMBL/GenBank/DDBJ whole genome shotgun (WGS) entry which is preliminary data.</text>
</comment>
<protein>
    <submittedName>
        <fullName evidence="1">Pseudo-rSAM protein, GG-Bacteroidales system</fullName>
    </submittedName>
</protein>